<protein>
    <submittedName>
        <fullName evidence="1">Uncharacterized protein</fullName>
    </submittedName>
</protein>
<dbReference type="AlphaFoldDB" id="A0A1M6KIT9"/>
<organism evidence="1 2">
    <name type="scientific">Anaerocolumna jejuensis DSM 15929</name>
    <dbReference type="NCBI Taxonomy" id="1121322"/>
    <lineage>
        <taxon>Bacteria</taxon>
        <taxon>Bacillati</taxon>
        <taxon>Bacillota</taxon>
        <taxon>Clostridia</taxon>
        <taxon>Lachnospirales</taxon>
        <taxon>Lachnospiraceae</taxon>
        <taxon>Anaerocolumna</taxon>
    </lineage>
</organism>
<dbReference type="Proteomes" id="UP000184386">
    <property type="component" value="Unassembled WGS sequence"/>
</dbReference>
<accession>A0A1M6KIT9</accession>
<dbReference type="RefSeq" id="WP_073272523.1">
    <property type="nucleotide sequence ID" value="NZ_FRAC01000006.1"/>
</dbReference>
<evidence type="ECO:0000313" key="2">
    <source>
        <dbReference type="Proteomes" id="UP000184386"/>
    </source>
</evidence>
<name>A0A1M6KIT9_9FIRM</name>
<sequence length="87" mass="10097">MDIELYRKNLEKDEKISSEDGIKSRISRIQNIEAIFGVDVDKAVKDDGIMLNALTIIKNSKVPRPDNYSNALRKYYLYENGKEFPRT</sequence>
<dbReference type="STRING" id="1121322.SAMN02745136_00470"/>
<gene>
    <name evidence="1" type="ORF">SAMN02745136_00470</name>
</gene>
<keyword evidence="2" id="KW-1185">Reference proteome</keyword>
<proteinExistence type="predicted"/>
<evidence type="ECO:0000313" key="1">
    <source>
        <dbReference type="EMBL" id="SHJ58882.1"/>
    </source>
</evidence>
<reference evidence="1 2" key="1">
    <citation type="submission" date="2016-11" db="EMBL/GenBank/DDBJ databases">
        <authorList>
            <person name="Jaros S."/>
            <person name="Januszkiewicz K."/>
            <person name="Wedrychowicz H."/>
        </authorList>
    </citation>
    <scope>NUCLEOTIDE SEQUENCE [LARGE SCALE GENOMIC DNA]</scope>
    <source>
        <strain evidence="1 2">DSM 15929</strain>
    </source>
</reference>
<dbReference type="EMBL" id="FRAC01000006">
    <property type="protein sequence ID" value="SHJ58882.1"/>
    <property type="molecule type" value="Genomic_DNA"/>
</dbReference>
<dbReference type="OrthoDB" id="2879615at2"/>